<sequence length="391" mass="44460">MKKNILIYNYNEPLPKQGGMERVTDTLACELAGRGCQVYLMCKVSNRLGEDYKAPVPIYFVPDKQPQEFILSLLKELSIEVIIDQSEGGIVGPFGFFKERVKALSYVALLAVQHSSTHAVLRNVVLIYGKHNKGFVGGIVNKIYNSIILPIKYQHFLYHARRVHHNLNKNYDRIITLSPAFIDEFMLYCPRGDRKKLIAIPNPNTFSISDVASLKKEKTVLYVGRLENLSKGVDRLLRIWGIVCKKHTDWKLQIVGDGSDRVALEQHAQVLGLINYSFEGFCSPQSYYEHASIFCMTSTFEGFGMVLTEAMQCGVVPMAFNSYASASDIIQHKKNGILIPPFDEALYACELEQLMTDTYMRKQFQNHAIKDVEKFSVNKVIDQWISLLNQI</sequence>
<evidence type="ECO:0000259" key="1">
    <source>
        <dbReference type="Pfam" id="PF00534"/>
    </source>
</evidence>
<dbReference type="SUPFAM" id="SSF53756">
    <property type="entry name" value="UDP-Glycosyltransferase/glycogen phosphorylase"/>
    <property type="match status" value="1"/>
</dbReference>
<comment type="caution">
    <text evidence="2">The sequence shown here is derived from an EMBL/GenBank/DDBJ whole genome shotgun (WGS) entry which is preliminary data.</text>
</comment>
<evidence type="ECO:0000313" key="2">
    <source>
        <dbReference type="EMBL" id="MBC5607332.1"/>
    </source>
</evidence>
<evidence type="ECO:0000313" key="3">
    <source>
        <dbReference type="Proteomes" id="UP000600600"/>
    </source>
</evidence>
<reference evidence="2 3" key="1">
    <citation type="submission" date="2020-08" db="EMBL/GenBank/DDBJ databases">
        <title>Genome public.</title>
        <authorList>
            <person name="Liu C."/>
            <person name="Sun Q."/>
        </authorList>
    </citation>
    <scope>NUCLEOTIDE SEQUENCE [LARGE SCALE GENOMIC DNA]</scope>
    <source>
        <strain evidence="2 3">M27</strain>
    </source>
</reference>
<name>A0ABR7CHQ8_9BACE</name>
<dbReference type="Pfam" id="PF00534">
    <property type="entry name" value="Glycos_transf_1"/>
    <property type="match status" value="1"/>
</dbReference>
<dbReference type="EMBL" id="JACOOE010000019">
    <property type="protein sequence ID" value="MBC5607332.1"/>
    <property type="molecule type" value="Genomic_DNA"/>
</dbReference>
<feature type="domain" description="Glycosyl transferase family 1" evidence="1">
    <location>
        <begin position="213"/>
        <end position="370"/>
    </location>
</feature>
<protein>
    <submittedName>
        <fullName evidence="2">Glycosyltransferase</fullName>
    </submittedName>
</protein>
<dbReference type="RefSeq" id="WP_186968575.1">
    <property type="nucleotide sequence ID" value="NZ_JACOOE010000019.1"/>
</dbReference>
<keyword evidence="3" id="KW-1185">Reference proteome</keyword>
<dbReference type="PANTHER" id="PTHR12526:SF630">
    <property type="entry name" value="GLYCOSYLTRANSFERASE"/>
    <property type="match status" value="1"/>
</dbReference>
<dbReference type="InterPro" id="IPR001296">
    <property type="entry name" value="Glyco_trans_1"/>
</dbReference>
<proteinExistence type="predicted"/>
<dbReference type="Proteomes" id="UP000600600">
    <property type="component" value="Unassembled WGS sequence"/>
</dbReference>
<accession>A0ABR7CHQ8</accession>
<gene>
    <name evidence="2" type="ORF">H8S67_22100</name>
</gene>
<organism evidence="2 3">
    <name type="scientific">Bacteroides difficilis</name>
    <dbReference type="NCBI Taxonomy" id="2763021"/>
    <lineage>
        <taxon>Bacteria</taxon>
        <taxon>Pseudomonadati</taxon>
        <taxon>Bacteroidota</taxon>
        <taxon>Bacteroidia</taxon>
        <taxon>Bacteroidales</taxon>
        <taxon>Bacteroidaceae</taxon>
        <taxon>Bacteroides</taxon>
    </lineage>
</organism>
<dbReference type="PANTHER" id="PTHR12526">
    <property type="entry name" value="GLYCOSYLTRANSFERASE"/>
    <property type="match status" value="1"/>
</dbReference>
<dbReference type="Gene3D" id="3.40.50.2000">
    <property type="entry name" value="Glycogen Phosphorylase B"/>
    <property type="match status" value="2"/>
</dbReference>